<reference evidence="1" key="1">
    <citation type="journal article" date="2023" name="G3 (Bethesda)">
        <title>Whole genome assembly and annotation of the endangered Caribbean coral Acropora cervicornis.</title>
        <authorList>
            <person name="Selwyn J.D."/>
            <person name="Vollmer S.V."/>
        </authorList>
    </citation>
    <scope>NUCLEOTIDE SEQUENCE</scope>
    <source>
        <strain evidence="1">K2</strain>
    </source>
</reference>
<gene>
    <name evidence="1" type="ORF">P5673_012039</name>
</gene>
<dbReference type="AlphaFoldDB" id="A0AAD9QNN6"/>
<proteinExistence type="predicted"/>
<dbReference type="EMBL" id="JARQWQ010000022">
    <property type="protein sequence ID" value="KAK2564582.1"/>
    <property type="molecule type" value="Genomic_DNA"/>
</dbReference>
<comment type="caution">
    <text evidence="1">The sequence shown here is derived from an EMBL/GenBank/DDBJ whole genome shotgun (WGS) entry which is preliminary data.</text>
</comment>
<accession>A0AAD9QNN6</accession>
<evidence type="ECO:0000313" key="2">
    <source>
        <dbReference type="Proteomes" id="UP001249851"/>
    </source>
</evidence>
<dbReference type="PANTHER" id="PTHR47331">
    <property type="entry name" value="PHD-TYPE DOMAIN-CONTAINING PROTEIN"/>
    <property type="match status" value="1"/>
</dbReference>
<protein>
    <submittedName>
        <fullName evidence="1">Uncharacterized protein</fullName>
    </submittedName>
</protein>
<keyword evidence="2" id="KW-1185">Reference proteome</keyword>
<evidence type="ECO:0000313" key="1">
    <source>
        <dbReference type="EMBL" id="KAK2564582.1"/>
    </source>
</evidence>
<sequence length="104" mass="11425">MSHLEKISREIPLYMADIKVGLLIGLNSPSALRQREIVYGEESDLYAVRSLLGWYVNGPPRPSQQIGKITCNRIRIGQEDTLTTPSRICSLAENGKGADNPVGS</sequence>
<name>A0AAD9QNN6_ACRCE</name>
<organism evidence="1 2">
    <name type="scientific">Acropora cervicornis</name>
    <name type="common">Staghorn coral</name>
    <dbReference type="NCBI Taxonomy" id="6130"/>
    <lineage>
        <taxon>Eukaryota</taxon>
        <taxon>Metazoa</taxon>
        <taxon>Cnidaria</taxon>
        <taxon>Anthozoa</taxon>
        <taxon>Hexacorallia</taxon>
        <taxon>Scleractinia</taxon>
        <taxon>Astrocoeniina</taxon>
        <taxon>Acroporidae</taxon>
        <taxon>Acropora</taxon>
    </lineage>
</organism>
<reference evidence="1" key="2">
    <citation type="journal article" date="2023" name="Science">
        <title>Genomic signatures of disease resistance in endangered staghorn corals.</title>
        <authorList>
            <person name="Vollmer S.V."/>
            <person name="Selwyn J.D."/>
            <person name="Despard B.A."/>
            <person name="Roesel C.L."/>
        </authorList>
    </citation>
    <scope>NUCLEOTIDE SEQUENCE</scope>
    <source>
        <strain evidence="1">K2</strain>
    </source>
</reference>
<dbReference type="Proteomes" id="UP001249851">
    <property type="component" value="Unassembled WGS sequence"/>
</dbReference>